<comment type="pathway">
    <text evidence="12">Cofactor biosynthesis; molybdopterin biosynthesis.</text>
</comment>
<dbReference type="InterPro" id="IPR007197">
    <property type="entry name" value="rSAM"/>
</dbReference>
<feature type="binding site" evidence="12">
    <location>
        <position position="26"/>
    </location>
    <ligand>
        <name>GTP</name>
        <dbReference type="ChEBI" id="CHEBI:37565"/>
    </ligand>
</feature>
<dbReference type="CDD" id="cd21117">
    <property type="entry name" value="Twitch_MoaA"/>
    <property type="match status" value="1"/>
</dbReference>
<evidence type="ECO:0000256" key="4">
    <source>
        <dbReference type="ARBA" id="ARBA00022723"/>
    </source>
</evidence>
<comment type="catalytic activity">
    <reaction evidence="11 12">
        <text>GTP + AH2 + S-adenosyl-L-methionine = (8S)-3',8-cyclo-7,8-dihydroguanosine 5'-triphosphate + 5'-deoxyadenosine + L-methionine + A + H(+)</text>
        <dbReference type="Rhea" id="RHEA:49576"/>
        <dbReference type="ChEBI" id="CHEBI:13193"/>
        <dbReference type="ChEBI" id="CHEBI:15378"/>
        <dbReference type="ChEBI" id="CHEBI:17319"/>
        <dbReference type="ChEBI" id="CHEBI:17499"/>
        <dbReference type="ChEBI" id="CHEBI:37565"/>
        <dbReference type="ChEBI" id="CHEBI:57844"/>
        <dbReference type="ChEBI" id="CHEBI:59789"/>
        <dbReference type="ChEBI" id="CHEBI:131766"/>
        <dbReference type="EC" id="4.1.99.22"/>
    </reaction>
</comment>
<keyword evidence="7 12" id="KW-0411">Iron-sulfur</keyword>
<dbReference type="AlphaFoldDB" id="A0A133XI40"/>
<dbReference type="PROSITE" id="PS51918">
    <property type="entry name" value="RADICAL_SAM"/>
    <property type="match status" value="1"/>
</dbReference>
<keyword evidence="15" id="KW-1185">Reference proteome</keyword>
<evidence type="ECO:0000256" key="11">
    <source>
        <dbReference type="ARBA" id="ARBA00048697"/>
    </source>
</evidence>
<dbReference type="InterPro" id="IPR010505">
    <property type="entry name" value="MoaA_twitch"/>
</dbReference>
<dbReference type="Pfam" id="PF06463">
    <property type="entry name" value="Mob_synth_C"/>
    <property type="match status" value="1"/>
</dbReference>
<feature type="binding site" evidence="12">
    <location>
        <position position="79"/>
    </location>
    <ligand>
        <name>S-adenosyl-L-methionine</name>
        <dbReference type="ChEBI" id="CHEBI:59789"/>
    </ligand>
</feature>
<dbReference type="GO" id="GO:0051539">
    <property type="term" value="F:4 iron, 4 sulfur cluster binding"/>
    <property type="evidence" value="ECO:0007669"/>
    <property type="project" value="UniProtKB-UniRule"/>
</dbReference>
<feature type="binding site" evidence="12">
    <location>
        <position position="33"/>
    </location>
    <ligand>
        <name>[4Fe-4S] cluster</name>
        <dbReference type="ChEBI" id="CHEBI:49883"/>
        <label>1</label>
        <note>4Fe-4S-S-AdoMet</note>
    </ligand>
</feature>
<dbReference type="SFLD" id="SFLDG01383">
    <property type="entry name" value="cyclic_pyranopterin_phosphate"/>
    <property type="match status" value="1"/>
</dbReference>
<dbReference type="PANTHER" id="PTHR22960:SF0">
    <property type="entry name" value="MOLYBDENUM COFACTOR BIOSYNTHESIS PROTEIN 1"/>
    <property type="match status" value="1"/>
</dbReference>
<gene>
    <name evidence="12" type="primary">moaA</name>
    <name evidence="14" type="ORF">AT959_12725</name>
</gene>
<dbReference type="GO" id="GO:1904047">
    <property type="term" value="F:S-adenosyl-L-methionine binding"/>
    <property type="evidence" value="ECO:0007669"/>
    <property type="project" value="UniProtKB-UniRule"/>
</dbReference>
<name>A0A133XI40_9RHOO</name>
<comment type="cofactor">
    <cofactor evidence="12">
        <name>[4Fe-4S] cluster</name>
        <dbReference type="ChEBI" id="CHEBI:49883"/>
    </cofactor>
    <text evidence="12">Binds 2 [4Fe-4S] clusters. Binds 1 [4Fe-4S] cluster coordinated with 3 cysteines and an exchangeable S-adenosyl-L-methionine and 1 [4Fe-4S] cluster coordinated with 3 cysteines and the GTP-derived substrate.</text>
</comment>
<dbReference type="GO" id="GO:0061798">
    <property type="term" value="F:GTP 3',8'-cyclase activity"/>
    <property type="evidence" value="ECO:0007669"/>
    <property type="project" value="UniProtKB-UniRule"/>
</dbReference>
<evidence type="ECO:0000256" key="8">
    <source>
        <dbReference type="ARBA" id="ARBA00023134"/>
    </source>
</evidence>
<feature type="binding site" evidence="12">
    <location>
        <position position="167"/>
    </location>
    <ligand>
        <name>GTP</name>
        <dbReference type="ChEBI" id="CHEBI:37565"/>
    </ligand>
</feature>
<dbReference type="Proteomes" id="UP000070186">
    <property type="component" value="Unassembled WGS sequence"/>
</dbReference>
<dbReference type="NCBIfam" id="TIGR02666">
    <property type="entry name" value="moaA"/>
    <property type="match status" value="1"/>
</dbReference>
<dbReference type="HAMAP" id="MF_01225_B">
    <property type="entry name" value="MoaA_B"/>
    <property type="match status" value="1"/>
</dbReference>
<evidence type="ECO:0000256" key="10">
    <source>
        <dbReference type="ARBA" id="ARBA00023239"/>
    </source>
</evidence>
<feature type="binding site" evidence="12">
    <location>
        <position position="37"/>
    </location>
    <ligand>
        <name>[4Fe-4S] cluster</name>
        <dbReference type="ChEBI" id="CHEBI:49883"/>
        <label>1</label>
        <note>4Fe-4S-S-AdoMet</note>
    </ligand>
</feature>
<feature type="binding site" evidence="12">
    <location>
        <position position="39"/>
    </location>
    <ligand>
        <name>S-adenosyl-L-methionine</name>
        <dbReference type="ChEBI" id="CHEBI:59789"/>
    </ligand>
</feature>
<dbReference type="STRING" id="281362.AT959_12725"/>
<dbReference type="UniPathway" id="UPA00344"/>
<accession>A0A133XI40</accession>
<feature type="binding site" evidence="12">
    <location>
        <position position="106"/>
    </location>
    <ligand>
        <name>GTP</name>
        <dbReference type="ChEBI" id="CHEBI:37565"/>
    </ligand>
</feature>
<dbReference type="EC" id="4.1.99.22" evidence="1 12"/>
<keyword evidence="9 12" id="KW-0501">Molybdenum cofactor biosynthesis</keyword>
<comment type="function">
    <text evidence="12">Catalyzes the cyclization of GTP to (8S)-3',8-cyclo-7,8-dihydroguanosine 5'-triphosphate.</text>
</comment>
<keyword evidence="3 12" id="KW-0949">S-adenosyl-L-methionine</keyword>
<evidence type="ECO:0000256" key="5">
    <source>
        <dbReference type="ARBA" id="ARBA00022741"/>
    </source>
</evidence>
<feature type="domain" description="Radical SAM core" evidence="13">
    <location>
        <begin position="17"/>
        <end position="239"/>
    </location>
</feature>
<dbReference type="InterPro" id="IPR006638">
    <property type="entry name" value="Elp3/MiaA/NifB-like_rSAM"/>
</dbReference>
<evidence type="ECO:0000256" key="6">
    <source>
        <dbReference type="ARBA" id="ARBA00023004"/>
    </source>
</evidence>
<dbReference type="Pfam" id="PF04055">
    <property type="entry name" value="Radical_SAM"/>
    <property type="match status" value="1"/>
</dbReference>
<keyword evidence="6 12" id="KW-0408">Iron</keyword>
<keyword evidence="2 12" id="KW-0004">4Fe-4S</keyword>
<evidence type="ECO:0000256" key="7">
    <source>
        <dbReference type="ARBA" id="ARBA00023014"/>
    </source>
</evidence>
<dbReference type="CDD" id="cd01335">
    <property type="entry name" value="Radical_SAM"/>
    <property type="match status" value="1"/>
</dbReference>
<sequence length="337" mass="37524">MSAAAASSHPAGTLVDKYGRRISYVRLSITDRCDFRCTYCMAEEMTFLPRDEVMSLEECLRVATVFVGLGVNKLRITGGEPLVRKDAMWLIERLGTLPGLDNLVLTTNGSQLDRFATPLRAAGVKRLNVSLDTLRTDRFKAITRIGDIKKVFSGIEAVRAAGFKRTKLNTVMMRGTNDDEFVDLVRYAVDNELDISFIEEMPLGEIHGRSNTYISSEETRDKLAEYFELIPSTESSGGPARYWRIPGSESRIGFISPHSHNFCDTCNRVRVTAKGELYPCLGQNDAANLMQVLRADNSEEGLRQAIVDSMGIKPLGHDFTQQMDSPQVVRFMSMTGG</sequence>
<keyword evidence="4 12" id="KW-0479">Metal-binding</keyword>
<feature type="binding site" evidence="12">
    <location>
        <begin position="268"/>
        <end position="270"/>
    </location>
    <ligand>
        <name>GTP</name>
        <dbReference type="ChEBI" id="CHEBI:37565"/>
    </ligand>
</feature>
<dbReference type="InterPro" id="IPR040064">
    <property type="entry name" value="MoaA-like"/>
</dbReference>
<dbReference type="SFLD" id="SFLDG01067">
    <property type="entry name" value="SPASM/twitch_domain_containing"/>
    <property type="match status" value="1"/>
</dbReference>
<dbReference type="InterPro" id="IPR000385">
    <property type="entry name" value="MoaA_NifB_PqqE_Fe-S-bd_CS"/>
</dbReference>
<evidence type="ECO:0000259" key="13">
    <source>
        <dbReference type="PROSITE" id="PS51918"/>
    </source>
</evidence>
<organism evidence="14 15">
    <name type="scientific">Dechloromonas denitrificans</name>
    <dbReference type="NCBI Taxonomy" id="281362"/>
    <lineage>
        <taxon>Bacteria</taxon>
        <taxon>Pseudomonadati</taxon>
        <taxon>Pseudomonadota</taxon>
        <taxon>Betaproteobacteria</taxon>
        <taxon>Rhodocyclales</taxon>
        <taxon>Azonexaceae</taxon>
        <taxon>Dechloromonas</taxon>
    </lineage>
</organism>
<dbReference type="SFLD" id="SFLDG01386">
    <property type="entry name" value="main_SPASM_domain-containing"/>
    <property type="match status" value="1"/>
</dbReference>
<feature type="binding site" evidence="12">
    <location>
        <position position="201"/>
    </location>
    <ligand>
        <name>S-adenosyl-L-methionine</name>
        <dbReference type="ChEBI" id="CHEBI:59789"/>
    </ligand>
</feature>
<keyword evidence="8 12" id="KW-0342">GTP-binding</keyword>
<dbReference type="InterPro" id="IPR058240">
    <property type="entry name" value="rSAM_sf"/>
</dbReference>
<dbReference type="InterPro" id="IPR050105">
    <property type="entry name" value="MoCo_biosynth_MoaA/MoaC"/>
</dbReference>
<evidence type="ECO:0000256" key="9">
    <source>
        <dbReference type="ARBA" id="ARBA00023150"/>
    </source>
</evidence>
<dbReference type="EMBL" id="LODL01000021">
    <property type="protein sequence ID" value="KXB30613.1"/>
    <property type="molecule type" value="Genomic_DNA"/>
</dbReference>
<feature type="binding site" evidence="12">
    <location>
        <position position="266"/>
    </location>
    <ligand>
        <name>[4Fe-4S] cluster</name>
        <dbReference type="ChEBI" id="CHEBI:49883"/>
        <label>2</label>
        <note>4Fe-4S-substrate</note>
    </ligand>
</feature>
<evidence type="ECO:0000256" key="2">
    <source>
        <dbReference type="ARBA" id="ARBA00022485"/>
    </source>
</evidence>
<dbReference type="SMART" id="SM00729">
    <property type="entry name" value="Elp3"/>
    <property type="match status" value="1"/>
</dbReference>
<dbReference type="PANTHER" id="PTHR22960">
    <property type="entry name" value="MOLYBDOPTERIN COFACTOR SYNTHESIS PROTEIN A"/>
    <property type="match status" value="1"/>
</dbReference>
<feature type="binding site" evidence="12">
    <location>
        <position position="280"/>
    </location>
    <ligand>
        <name>[4Fe-4S] cluster</name>
        <dbReference type="ChEBI" id="CHEBI:49883"/>
        <label>2</label>
        <note>4Fe-4S-substrate</note>
    </ligand>
</feature>
<evidence type="ECO:0000256" key="1">
    <source>
        <dbReference type="ARBA" id="ARBA00012167"/>
    </source>
</evidence>
<feature type="binding site" evidence="12">
    <location>
        <position position="263"/>
    </location>
    <ligand>
        <name>[4Fe-4S] cluster</name>
        <dbReference type="ChEBI" id="CHEBI:49883"/>
        <label>2</label>
        <note>4Fe-4S-substrate</note>
    </ligand>
</feature>
<keyword evidence="10 12" id="KW-0456">Lyase</keyword>
<dbReference type="GO" id="GO:0061799">
    <property type="term" value="F:cyclic pyranopterin monophosphate synthase activity"/>
    <property type="evidence" value="ECO:0007669"/>
    <property type="project" value="TreeGrafter"/>
</dbReference>
<proteinExistence type="inferred from homology"/>
<evidence type="ECO:0000256" key="3">
    <source>
        <dbReference type="ARBA" id="ARBA00022691"/>
    </source>
</evidence>
<comment type="subunit">
    <text evidence="12">Monomer and homodimer.</text>
</comment>
<evidence type="ECO:0000313" key="14">
    <source>
        <dbReference type="EMBL" id="KXB30613.1"/>
    </source>
</evidence>
<reference evidence="14 15" key="1">
    <citation type="submission" date="2015-12" db="EMBL/GenBank/DDBJ databases">
        <title>Nitrous oxide reduction kinetics distinguish bacteria harboring typical versus atypical NosZ.</title>
        <authorList>
            <person name="Yoon S."/>
            <person name="Nissen S."/>
            <person name="Park D."/>
            <person name="Sanford R.A."/>
            <person name="Loeffler F.E."/>
        </authorList>
    </citation>
    <scope>NUCLEOTIDE SEQUENCE [LARGE SCALE GENOMIC DNA]</scope>
    <source>
        <strain evidence="14 15">ATCC BAA-841</strain>
    </source>
</reference>
<dbReference type="GO" id="GO:0006777">
    <property type="term" value="P:Mo-molybdopterin cofactor biosynthetic process"/>
    <property type="evidence" value="ECO:0007669"/>
    <property type="project" value="UniProtKB-UniRule"/>
</dbReference>
<dbReference type="InterPro" id="IPR013785">
    <property type="entry name" value="Aldolase_TIM"/>
</dbReference>
<comment type="caution">
    <text evidence="14">The sequence shown here is derived from an EMBL/GenBank/DDBJ whole genome shotgun (WGS) entry which is preliminary data.</text>
</comment>
<dbReference type="Gene3D" id="3.20.20.70">
    <property type="entry name" value="Aldolase class I"/>
    <property type="match status" value="1"/>
</dbReference>
<dbReference type="SUPFAM" id="SSF102114">
    <property type="entry name" value="Radical SAM enzymes"/>
    <property type="match status" value="1"/>
</dbReference>
<dbReference type="GO" id="GO:0046872">
    <property type="term" value="F:metal ion binding"/>
    <property type="evidence" value="ECO:0007669"/>
    <property type="project" value="UniProtKB-KW"/>
</dbReference>
<protein>
    <recommendedName>
        <fullName evidence="1 12">GTP 3',8-cyclase</fullName>
        <ecNumber evidence="1 12">4.1.99.22</ecNumber>
    </recommendedName>
    <alternativeName>
        <fullName evidence="12">Molybdenum cofactor biosynthesis protein A</fullName>
    </alternativeName>
</protein>
<keyword evidence="5 12" id="KW-0547">Nucleotide-binding</keyword>
<evidence type="ECO:0000256" key="12">
    <source>
        <dbReference type="HAMAP-Rule" id="MF_01225"/>
    </source>
</evidence>
<dbReference type="InterPro" id="IPR013483">
    <property type="entry name" value="MoaA"/>
</dbReference>
<comment type="similarity">
    <text evidence="12">Belongs to the radical SAM superfamily. MoaA family.</text>
</comment>
<feature type="binding site" evidence="12">
    <location>
        <position position="40"/>
    </location>
    <ligand>
        <name>[4Fe-4S] cluster</name>
        <dbReference type="ChEBI" id="CHEBI:49883"/>
        <label>1</label>
        <note>4Fe-4S-S-AdoMet</note>
    </ligand>
</feature>
<dbReference type="SFLD" id="SFLDS00029">
    <property type="entry name" value="Radical_SAM"/>
    <property type="match status" value="1"/>
</dbReference>
<feature type="binding site" evidence="12">
    <location>
        <position position="75"/>
    </location>
    <ligand>
        <name>GTP</name>
        <dbReference type="ChEBI" id="CHEBI:37565"/>
    </ligand>
</feature>
<evidence type="ECO:0000313" key="15">
    <source>
        <dbReference type="Proteomes" id="UP000070186"/>
    </source>
</evidence>
<dbReference type="PROSITE" id="PS01305">
    <property type="entry name" value="MOAA_NIFB_PQQE"/>
    <property type="match status" value="1"/>
</dbReference>
<feature type="binding site" evidence="12">
    <location>
        <position position="130"/>
    </location>
    <ligand>
        <name>S-adenosyl-L-methionine</name>
        <dbReference type="ChEBI" id="CHEBI:59789"/>
    </ligand>
</feature>
<dbReference type="GO" id="GO:0005525">
    <property type="term" value="F:GTP binding"/>
    <property type="evidence" value="ECO:0007669"/>
    <property type="project" value="UniProtKB-UniRule"/>
</dbReference>